<dbReference type="InParanoid" id="A0A369J9M3"/>
<gene>
    <name evidence="1" type="ORF">Hypma_001882</name>
</gene>
<proteinExistence type="predicted"/>
<dbReference type="EMBL" id="LUEZ02000113">
    <property type="protein sequence ID" value="RDB17135.1"/>
    <property type="molecule type" value="Genomic_DNA"/>
</dbReference>
<keyword evidence="2" id="KW-1185">Reference proteome</keyword>
<dbReference type="OrthoDB" id="3008097at2759"/>
<dbReference type="STRING" id="39966.A0A369J9M3"/>
<comment type="caution">
    <text evidence="1">The sequence shown here is derived from an EMBL/GenBank/DDBJ whole genome shotgun (WGS) entry which is preliminary data.</text>
</comment>
<accession>A0A369J9M3</accession>
<organism evidence="1 2">
    <name type="scientific">Hypsizygus marmoreus</name>
    <name type="common">White beech mushroom</name>
    <name type="synonym">Agaricus marmoreus</name>
    <dbReference type="NCBI Taxonomy" id="39966"/>
    <lineage>
        <taxon>Eukaryota</taxon>
        <taxon>Fungi</taxon>
        <taxon>Dikarya</taxon>
        <taxon>Basidiomycota</taxon>
        <taxon>Agaricomycotina</taxon>
        <taxon>Agaricomycetes</taxon>
        <taxon>Agaricomycetidae</taxon>
        <taxon>Agaricales</taxon>
        <taxon>Tricholomatineae</taxon>
        <taxon>Lyophyllaceae</taxon>
        <taxon>Hypsizygus</taxon>
    </lineage>
</organism>
<protein>
    <submittedName>
        <fullName evidence="1">Uncharacterized protein</fullName>
    </submittedName>
</protein>
<sequence length="338" mass="38335">MTLADRVPRYLPISGGPISVLDIIRRIAPILPSQVPGVSGNLSTGTRGPTKTDTRLAIGLQLKYVVFDYQCFDDLIAMAKEKLELDGLPLDPTSIPHQRWMCKVDYAETTMFLPQEVHSENDIVSWSFSSVVRPALVVAAHLLDKSLAPSFTATYPNLTSSNGPKHIPDGIIWDEERLAVLTIELKTPAALEEAFSDTEILPAWINMPRGRAMRFTWPESINMHDKDCRILVQIWQQMREYNVDCAILSSFEATYLFFKQGDDTLFMSKKYERIHSPLLVTFAHIALSLGLIEKQKFIEKLPEVSKNWGSRGLWTSEDRPPGLDPKTYPITYRPMWLK</sequence>
<dbReference type="Proteomes" id="UP000076154">
    <property type="component" value="Unassembled WGS sequence"/>
</dbReference>
<evidence type="ECO:0000313" key="1">
    <source>
        <dbReference type="EMBL" id="RDB17135.1"/>
    </source>
</evidence>
<evidence type="ECO:0000313" key="2">
    <source>
        <dbReference type="Proteomes" id="UP000076154"/>
    </source>
</evidence>
<name>A0A369J9M3_HYPMA</name>
<reference evidence="1" key="1">
    <citation type="submission" date="2018-04" db="EMBL/GenBank/DDBJ databases">
        <title>Whole genome sequencing of Hypsizygus marmoreus.</title>
        <authorList>
            <person name="Choi I.-G."/>
            <person name="Min B."/>
            <person name="Kim J.-G."/>
            <person name="Kim S."/>
            <person name="Oh Y.-L."/>
            <person name="Kong W.-S."/>
            <person name="Park H."/>
            <person name="Jeong J."/>
            <person name="Song E.-S."/>
        </authorList>
    </citation>
    <scope>NUCLEOTIDE SEQUENCE [LARGE SCALE GENOMIC DNA]</scope>
    <source>
        <strain evidence="1">51987-8</strain>
    </source>
</reference>
<dbReference type="AlphaFoldDB" id="A0A369J9M3"/>